<keyword evidence="4 7" id="KW-1133">Transmembrane helix</keyword>
<keyword evidence="11" id="KW-1185">Reference proteome</keyword>
<evidence type="ECO:0000256" key="5">
    <source>
        <dbReference type="ARBA" id="ARBA00023136"/>
    </source>
</evidence>
<protein>
    <submittedName>
        <fullName evidence="10">Uncharacterized protein</fullName>
    </submittedName>
</protein>
<evidence type="ECO:0000313" key="10">
    <source>
        <dbReference type="EMBL" id="KAL2040549.1"/>
    </source>
</evidence>
<accession>A0ABR4A711</accession>
<dbReference type="Proteomes" id="UP001590950">
    <property type="component" value="Unassembled WGS sequence"/>
</dbReference>
<keyword evidence="5 7" id="KW-0472">Membrane</keyword>
<evidence type="ECO:0000259" key="9">
    <source>
        <dbReference type="PROSITE" id="PS51382"/>
    </source>
</evidence>
<feature type="region of interest" description="Disordered" evidence="6">
    <location>
        <begin position="931"/>
        <end position="1067"/>
    </location>
</feature>
<feature type="region of interest" description="Disordered" evidence="6">
    <location>
        <begin position="68"/>
        <end position="147"/>
    </location>
</feature>
<evidence type="ECO:0000256" key="6">
    <source>
        <dbReference type="SAM" id="MobiDB-lite"/>
    </source>
</evidence>
<dbReference type="Pfam" id="PF03105">
    <property type="entry name" value="SPX"/>
    <property type="match status" value="1"/>
</dbReference>
<evidence type="ECO:0000256" key="3">
    <source>
        <dbReference type="ARBA" id="ARBA00022692"/>
    </source>
</evidence>
<dbReference type="PROSITE" id="PS51382">
    <property type="entry name" value="SPX"/>
    <property type="match status" value="1"/>
</dbReference>
<feature type="compositionally biased region" description="Polar residues" evidence="6">
    <location>
        <begin position="973"/>
        <end position="986"/>
    </location>
</feature>
<evidence type="ECO:0000259" key="8">
    <source>
        <dbReference type="PROSITE" id="PS51380"/>
    </source>
</evidence>
<dbReference type="PANTHER" id="PTHR10783">
    <property type="entry name" value="XENOTROPIC AND POLYTROPIC RETROVIRUS RECEPTOR 1-RELATED"/>
    <property type="match status" value="1"/>
</dbReference>
<evidence type="ECO:0000256" key="2">
    <source>
        <dbReference type="ARBA" id="ARBA00009665"/>
    </source>
</evidence>
<comment type="caution">
    <text evidence="10">The sequence shown here is derived from an EMBL/GenBank/DDBJ whole genome shotgun (WGS) entry which is preliminary data.</text>
</comment>
<feature type="transmembrane region" description="Helical" evidence="7">
    <location>
        <begin position="668"/>
        <end position="690"/>
    </location>
</feature>
<comment type="similarity">
    <text evidence="2">Belongs to the SYG1 (TC 2.A.94) family.</text>
</comment>
<dbReference type="CDD" id="cd14475">
    <property type="entry name" value="SPX_SYG1_like"/>
    <property type="match status" value="1"/>
</dbReference>
<evidence type="ECO:0000256" key="4">
    <source>
        <dbReference type="ARBA" id="ARBA00022989"/>
    </source>
</evidence>
<feature type="region of interest" description="Disordered" evidence="6">
    <location>
        <begin position="396"/>
        <end position="443"/>
    </location>
</feature>
<feature type="region of interest" description="Disordered" evidence="6">
    <location>
        <begin position="162"/>
        <end position="259"/>
    </location>
</feature>
<dbReference type="EMBL" id="JBEFKJ010000020">
    <property type="protein sequence ID" value="KAL2040549.1"/>
    <property type="molecule type" value="Genomic_DNA"/>
</dbReference>
<feature type="transmembrane region" description="Helical" evidence="7">
    <location>
        <begin position="636"/>
        <end position="656"/>
    </location>
</feature>
<proteinExistence type="inferred from homology"/>
<dbReference type="PANTHER" id="PTHR10783:SF103">
    <property type="entry name" value="SOLUTE CARRIER FAMILY 53 MEMBER 1"/>
    <property type="match status" value="1"/>
</dbReference>
<evidence type="ECO:0000256" key="1">
    <source>
        <dbReference type="ARBA" id="ARBA00004141"/>
    </source>
</evidence>
<dbReference type="InterPro" id="IPR004342">
    <property type="entry name" value="EXS_C"/>
</dbReference>
<feature type="compositionally biased region" description="Basic and acidic residues" evidence="6">
    <location>
        <begin position="422"/>
        <end position="443"/>
    </location>
</feature>
<feature type="compositionally biased region" description="Polar residues" evidence="6">
    <location>
        <begin position="71"/>
        <end position="88"/>
    </location>
</feature>
<organism evidence="10 11">
    <name type="scientific">Stereocaulon virgatum</name>
    <dbReference type="NCBI Taxonomy" id="373712"/>
    <lineage>
        <taxon>Eukaryota</taxon>
        <taxon>Fungi</taxon>
        <taxon>Dikarya</taxon>
        <taxon>Ascomycota</taxon>
        <taxon>Pezizomycotina</taxon>
        <taxon>Lecanoromycetes</taxon>
        <taxon>OSLEUM clade</taxon>
        <taxon>Lecanoromycetidae</taxon>
        <taxon>Lecanorales</taxon>
        <taxon>Lecanorineae</taxon>
        <taxon>Stereocaulaceae</taxon>
        <taxon>Stereocaulon</taxon>
    </lineage>
</organism>
<feature type="transmembrane region" description="Helical" evidence="7">
    <location>
        <begin position="552"/>
        <end position="574"/>
    </location>
</feature>
<feature type="compositionally biased region" description="Acidic residues" evidence="6">
    <location>
        <begin position="1043"/>
        <end position="1061"/>
    </location>
</feature>
<feature type="compositionally biased region" description="Polar residues" evidence="6">
    <location>
        <begin position="133"/>
        <end position="147"/>
    </location>
</feature>
<dbReference type="PROSITE" id="PS51380">
    <property type="entry name" value="EXS"/>
    <property type="match status" value="1"/>
</dbReference>
<dbReference type="InterPro" id="IPR004331">
    <property type="entry name" value="SPX_dom"/>
</dbReference>
<sequence>MKFAKELEQGLVPEWRAKYFDYKLGKKKVKAVARAVKSVNQTPKTPGRQLPSNLLSNAFQSPIRNHASLHNPAQTTPEYRSSNLTSYGSAKPTLQGDPTSSQFGIMSPPREASSEGSSEGQEGAVPVAIPGKASTQGPSNESDSLWDSGAFTSYGSIMASPPTHHLRMGPPSLELPDPALSPNEEQFPRHNRAWRQSRFNPNPHTTPPSHRLEGQPGDAYEVGKTRTRSKVESSPKRSIFKPRRTASTPGGPWTALSSERPSRLRRIFTTAGVPESPKSSDVPLEAYKEIDLRNAEYFTFLDKELYKIESFYKMKEAQASERLQILRQQLHKMRDRRLEEIRAEHSARERTKYDQDRRASGQTGVLVDSREGGHNKTISAALRWIQPIEHAIGVGPPRVGKVTKSLQQYSSPSGPQPQHPPTPDRPDSWRDFSRRPIHPDDVPYRAAKRKLKLALQEFYRGLELLKSYALLNRTAFRKINKKYDKAVKARPTGRYMSEKVNKAWFVQSEVLDGQMVAVEDLYARYFERGNHKVAVGKLRSKSVRAGDFSGCIFRNGLLIAAGTVFGLQGLVYGARHLQDPDPSIQTGASYLLQIYAGYFLGLFLFLLFCVDCKIWTMAKINYPFIFEFDSRHNLDWHQLAELPCLFLFLLGLFMWLNFQQSGTDTMFLYWPVLLVFCTISLLFFPAPILYHKSREWFLYSNFRLLLAGLYPVEFRDFFLGDMYCSETYSMGNLELFFCLYAMGWENPGRCNSTHSRLLGFFATVPGIWRALQCLRRYYDTRNAFPHLVNCGKYTFTILFYMSLSLYRIQQDASLKALFITLATINSLYTSIWDLAMDWSLCQPYAQHPFLRDVLGYKHPWVYYIAMVLDPILRFNWIFYAIFSNELQHSALLAFLVGFSEVCRRGIWTLFRVENEHCTNVGRFRASRDVPLPYDIEPPSPPIPEEHEVADESQPSADQSRHSPAWWSSPAHGATSSTLEAQPTSPSLRRRGPVPHNTPIQRGLARVSTIIGQAHTQDFEKKRRPGATEPATSYQGTRTAPESSDGEEEELAEEDEGEEGDEARDNIADLQEAENILRRHRSATDS</sequence>
<feature type="domain" description="SPX" evidence="9">
    <location>
        <begin position="1"/>
        <end position="497"/>
    </location>
</feature>
<evidence type="ECO:0000313" key="11">
    <source>
        <dbReference type="Proteomes" id="UP001590950"/>
    </source>
</evidence>
<evidence type="ECO:0000256" key="7">
    <source>
        <dbReference type="SAM" id="Phobius"/>
    </source>
</evidence>
<gene>
    <name evidence="10" type="ORF">N7G274_006528</name>
</gene>
<name>A0ABR4A711_9LECA</name>
<comment type="subcellular location">
    <subcellularLocation>
        <location evidence="1">Membrane</location>
        <topology evidence="1">Multi-pass membrane protein</topology>
    </subcellularLocation>
</comment>
<reference evidence="10 11" key="1">
    <citation type="submission" date="2024-09" db="EMBL/GenBank/DDBJ databases">
        <title>Rethinking Asexuality: The Enigmatic Case of Functional Sexual Genes in Lepraria (Stereocaulaceae).</title>
        <authorList>
            <person name="Doellman M."/>
            <person name="Sun Y."/>
            <person name="Barcenas-Pena A."/>
            <person name="Lumbsch H.T."/>
            <person name="Grewe F."/>
        </authorList>
    </citation>
    <scope>NUCLEOTIDE SEQUENCE [LARGE SCALE GENOMIC DNA]</scope>
    <source>
        <strain evidence="10 11">Mercado 3170</strain>
    </source>
</reference>
<keyword evidence="3 7" id="KW-0812">Transmembrane</keyword>
<feature type="transmembrane region" description="Helical" evidence="7">
    <location>
        <begin position="595"/>
        <end position="616"/>
    </location>
</feature>
<feature type="domain" description="EXS" evidence="8">
    <location>
        <begin position="749"/>
        <end position="943"/>
    </location>
</feature>
<feature type="compositionally biased region" description="Basic and acidic residues" evidence="6">
    <location>
        <begin position="343"/>
        <end position="359"/>
    </location>
</feature>
<dbReference type="Pfam" id="PF03124">
    <property type="entry name" value="EXS"/>
    <property type="match status" value="1"/>
</dbReference>
<feature type="region of interest" description="Disordered" evidence="6">
    <location>
        <begin position="343"/>
        <end position="372"/>
    </location>
</feature>
<feature type="compositionally biased region" description="Low complexity" evidence="6">
    <location>
        <begin position="114"/>
        <end position="124"/>
    </location>
</feature>
<feature type="compositionally biased region" description="Polar residues" evidence="6">
    <location>
        <begin position="1029"/>
        <end position="1040"/>
    </location>
</feature>
<feature type="compositionally biased region" description="Basic and acidic residues" evidence="6">
    <location>
        <begin position="221"/>
        <end position="235"/>
    </location>
</feature>